<evidence type="ECO:0008006" key="5">
    <source>
        <dbReference type="Google" id="ProtNLM"/>
    </source>
</evidence>
<dbReference type="AlphaFoldDB" id="A0A1N7NLT9"/>
<evidence type="ECO:0000256" key="1">
    <source>
        <dbReference type="SAM" id="MobiDB-lite"/>
    </source>
</evidence>
<feature type="compositionally biased region" description="Basic and acidic residues" evidence="1">
    <location>
        <begin position="32"/>
        <end position="49"/>
    </location>
</feature>
<reference evidence="4" key="1">
    <citation type="submission" date="2017-01" db="EMBL/GenBank/DDBJ databases">
        <authorList>
            <person name="Varghese N."/>
            <person name="Submissions S."/>
        </authorList>
    </citation>
    <scope>NUCLEOTIDE SEQUENCE [LARGE SCALE GENOMIC DNA]</scope>
    <source>
        <strain evidence="4">DSM 45196</strain>
    </source>
</reference>
<keyword evidence="4" id="KW-1185">Reference proteome</keyword>
<gene>
    <name evidence="3" type="ORF">SAMN05421790_10997</name>
</gene>
<organism evidence="3 4">
    <name type="scientific">Kroppenstedtia eburnea</name>
    <dbReference type="NCBI Taxonomy" id="714067"/>
    <lineage>
        <taxon>Bacteria</taxon>
        <taxon>Bacillati</taxon>
        <taxon>Bacillota</taxon>
        <taxon>Bacilli</taxon>
        <taxon>Bacillales</taxon>
        <taxon>Thermoactinomycetaceae</taxon>
        <taxon>Kroppenstedtia</taxon>
    </lineage>
</organism>
<sequence length="252" mass="27170">MAVYRWSRAGLGLLMALSVIATGCSTEGGSAGKDEKPVKSIRKEKDPQEHKIKNNTVSKVWKTSDGKVMAHGAAEIKNTGKKPVQLDSARLRFLGKDDRQLVEKEVLTIVPKVIQPGESAYVGATVHLRRAKSTGELKDMALDADYTPSYIPAVKMETESLSRDANDGGFTTVTGTVKNPNDQQVESILVTAALKNKQGNLIAVVTDYLDPGIPAGGQARFRAYDDKLPAAVTKPATDLEVSAYPVFEGEQK</sequence>
<evidence type="ECO:0000313" key="4">
    <source>
        <dbReference type="Proteomes" id="UP000186795"/>
    </source>
</evidence>
<dbReference type="NCBIfam" id="NF038353">
    <property type="entry name" value="FxLYD_dom"/>
    <property type="match status" value="1"/>
</dbReference>
<evidence type="ECO:0000256" key="2">
    <source>
        <dbReference type="SAM" id="SignalP"/>
    </source>
</evidence>
<keyword evidence="2" id="KW-0732">Signal</keyword>
<feature type="region of interest" description="Disordered" evidence="1">
    <location>
        <begin position="26"/>
        <end position="49"/>
    </location>
</feature>
<evidence type="ECO:0000313" key="3">
    <source>
        <dbReference type="EMBL" id="SIS99365.1"/>
    </source>
</evidence>
<protein>
    <recommendedName>
        <fullName evidence="5">Lipoprotein</fullName>
    </recommendedName>
</protein>
<dbReference type="InterPro" id="IPR047676">
    <property type="entry name" value="FxLYD_dom"/>
</dbReference>
<feature type="chain" id="PRO_5039719388" description="Lipoprotein" evidence="2">
    <location>
        <begin position="22"/>
        <end position="252"/>
    </location>
</feature>
<dbReference type="PROSITE" id="PS51257">
    <property type="entry name" value="PROKAR_LIPOPROTEIN"/>
    <property type="match status" value="1"/>
</dbReference>
<proteinExistence type="predicted"/>
<dbReference type="EMBL" id="FTOD01000009">
    <property type="protein sequence ID" value="SIS99365.1"/>
    <property type="molecule type" value="Genomic_DNA"/>
</dbReference>
<dbReference type="OrthoDB" id="2988540at2"/>
<dbReference type="Proteomes" id="UP000186795">
    <property type="component" value="Unassembled WGS sequence"/>
</dbReference>
<feature type="signal peptide" evidence="2">
    <location>
        <begin position="1"/>
        <end position="21"/>
    </location>
</feature>
<dbReference type="RefSeq" id="WP_040387643.1">
    <property type="nucleotide sequence ID" value="NZ_CP048103.1"/>
</dbReference>
<name>A0A1N7NLT9_9BACL</name>
<accession>A0A1N7NLT9</accession>